<dbReference type="OrthoDB" id="288532at2"/>
<keyword evidence="2" id="KW-1185">Reference proteome</keyword>
<dbReference type="SUPFAM" id="SSF52540">
    <property type="entry name" value="P-loop containing nucleoside triphosphate hydrolases"/>
    <property type="match status" value="1"/>
</dbReference>
<protein>
    <recommendedName>
        <fullName evidence="3">Sulfotransferase family protein</fullName>
    </recommendedName>
</protein>
<dbReference type="Proteomes" id="UP000290958">
    <property type="component" value="Unassembled WGS sequence"/>
</dbReference>
<dbReference type="GO" id="GO:0008146">
    <property type="term" value="F:sulfotransferase activity"/>
    <property type="evidence" value="ECO:0007669"/>
    <property type="project" value="InterPro"/>
</dbReference>
<name>A0A4Q1KKI0_9SPHN</name>
<accession>A0A4Q1KKI0</accession>
<dbReference type="InterPro" id="IPR005331">
    <property type="entry name" value="Sulfotransferase"/>
</dbReference>
<organism evidence="1 2">
    <name type="scientific">Sphingobium fluviale</name>
    <dbReference type="NCBI Taxonomy" id="2506423"/>
    <lineage>
        <taxon>Bacteria</taxon>
        <taxon>Pseudomonadati</taxon>
        <taxon>Pseudomonadota</taxon>
        <taxon>Alphaproteobacteria</taxon>
        <taxon>Sphingomonadales</taxon>
        <taxon>Sphingomonadaceae</taxon>
        <taxon>Sphingobium</taxon>
    </lineage>
</organism>
<dbReference type="GO" id="GO:0016020">
    <property type="term" value="C:membrane"/>
    <property type="evidence" value="ECO:0007669"/>
    <property type="project" value="InterPro"/>
</dbReference>
<comment type="caution">
    <text evidence="1">The sequence shown here is derived from an EMBL/GenBank/DDBJ whole genome shotgun (WGS) entry which is preliminary data.</text>
</comment>
<dbReference type="AlphaFoldDB" id="A0A4Q1KKI0"/>
<gene>
    <name evidence="1" type="ORF">EQG66_05090</name>
</gene>
<dbReference type="Gene3D" id="3.40.50.300">
    <property type="entry name" value="P-loop containing nucleotide triphosphate hydrolases"/>
    <property type="match status" value="1"/>
</dbReference>
<dbReference type="EMBL" id="SBKP01000003">
    <property type="protein sequence ID" value="RXR29915.1"/>
    <property type="molecule type" value="Genomic_DNA"/>
</dbReference>
<dbReference type="RefSeq" id="WP_129403452.1">
    <property type="nucleotide sequence ID" value="NZ_SBKP01000003.1"/>
</dbReference>
<reference evidence="2" key="1">
    <citation type="submission" date="2019-01" db="EMBL/GenBank/DDBJ databases">
        <title>Cytophagaceae bacterium strain CAR-16.</title>
        <authorList>
            <person name="Chen W.-M."/>
        </authorList>
    </citation>
    <scope>NUCLEOTIDE SEQUENCE [LARGE SCALE GENOMIC DNA]</scope>
    <source>
        <strain evidence="2">CHR27</strain>
    </source>
</reference>
<dbReference type="Pfam" id="PF03567">
    <property type="entry name" value="Sulfotransfer_2"/>
    <property type="match status" value="1"/>
</dbReference>
<dbReference type="InterPro" id="IPR027417">
    <property type="entry name" value="P-loop_NTPase"/>
</dbReference>
<proteinExistence type="predicted"/>
<evidence type="ECO:0008006" key="3">
    <source>
        <dbReference type="Google" id="ProtNLM"/>
    </source>
</evidence>
<sequence length="231" mass="27019">MPVPKLPLQLLGLSHPYHLAWWRQTLRRRSVLTPWNERHDALFVHIPKTAGTSVLAALGADSVFDTHAPAQVYRDAYPEFFARARRFAFVRNPWDRFASSFHFMKSGTDWPMQQDWAQRHIGDQDFAAFTRRVGRDPLFRARVMAERFFWPQSFWLGEERAELVHDLYRFEEIGAAMATLCARLGIAPPAQTPHLRKVNKADFRSLYDEEMVAIVGRLYRADIARLGYRFR</sequence>
<evidence type="ECO:0000313" key="1">
    <source>
        <dbReference type="EMBL" id="RXR29915.1"/>
    </source>
</evidence>
<evidence type="ECO:0000313" key="2">
    <source>
        <dbReference type="Proteomes" id="UP000290958"/>
    </source>
</evidence>